<feature type="transmembrane region" description="Helical" evidence="6">
    <location>
        <begin position="328"/>
        <end position="351"/>
    </location>
</feature>
<sequence>METIINLWTDNRRRVWSWFQDDVFRRLFINAGKLLSANVVGAVLGLIAAVLTARALGPQNYGVLALVLVYELTVGKLVTFNAWQAVIKFGSEALHTDDRASLRQLVKFGFTLDVASAIVGTVLAVVLAGPVIRLLGWDASVRPLLVLYSLLILFSLSGTPIGILRLFDRFDLLSYTAILSGVVRLAGVAWCLVTRQALFGFVLVYLVTGIIGQLYQVFASLWVLHAQRIMNIVQEPLRGVRSRFPGIVDYVWTTNLNSTIRMLSREADELIIAALTTPAALGIFKVAKQFAQVLPRFLDPLYQSIYPELSRLWAADRRRAFVSLIKRATLIVGSVAMLGWLVFILLGQRLIVWTVGPAYSQAYLVAAIYLLALVIALCAFALHPAMLAVGMPRKSFKAQVAATILYLVLLFPAVRTLDISGASLAYVVYYVLWSVLMLYYLRPSLGREPCHI</sequence>
<evidence type="ECO:0000256" key="3">
    <source>
        <dbReference type="ARBA" id="ARBA00022692"/>
    </source>
</evidence>
<evidence type="ECO:0000256" key="5">
    <source>
        <dbReference type="ARBA" id="ARBA00023136"/>
    </source>
</evidence>
<evidence type="ECO:0000313" key="8">
    <source>
        <dbReference type="Proteomes" id="UP001431776"/>
    </source>
</evidence>
<feature type="transmembrane region" description="Helical" evidence="6">
    <location>
        <begin position="34"/>
        <end position="57"/>
    </location>
</feature>
<feature type="transmembrane region" description="Helical" evidence="6">
    <location>
        <begin position="198"/>
        <end position="224"/>
    </location>
</feature>
<feature type="transmembrane region" description="Helical" evidence="6">
    <location>
        <begin position="400"/>
        <end position="417"/>
    </location>
</feature>
<dbReference type="EMBL" id="JASCXX010000003">
    <property type="protein sequence ID" value="MDI6448176.1"/>
    <property type="molecule type" value="Genomic_DNA"/>
</dbReference>
<dbReference type="Proteomes" id="UP001431776">
    <property type="component" value="Unassembled WGS sequence"/>
</dbReference>
<dbReference type="Pfam" id="PF01943">
    <property type="entry name" value="Polysacc_synt"/>
    <property type="match status" value="1"/>
</dbReference>
<gene>
    <name evidence="7" type="ORF">QJ522_03880</name>
</gene>
<name>A0AAW6TR57_9BACT</name>
<evidence type="ECO:0000256" key="6">
    <source>
        <dbReference type="SAM" id="Phobius"/>
    </source>
</evidence>
<keyword evidence="4 6" id="KW-1133">Transmembrane helix</keyword>
<keyword evidence="8" id="KW-1185">Reference proteome</keyword>
<protein>
    <submittedName>
        <fullName evidence="7">Oligosaccharide flippase family protein</fullName>
    </submittedName>
</protein>
<accession>A0AAW6TR57</accession>
<dbReference type="PANTHER" id="PTHR30250:SF31">
    <property type="entry name" value="INNER MEMBRANE PROTEIN YGHQ"/>
    <property type="match status" value="1"/>
</dbReference>
<dbReference type="InterPro" id="IPR002797">
    <property type="entry name" value="Polysacc_synth"/>
</dbReference>
<proteinExistence type="predicted"/>
<evidence type="ECO:0000313" key="7">
    <source>
        <dbReference type="EMBL" id="MDI6448176.1"/>
    </source>
</evidence>
<keyword evidence="5 6" id="KW-0472">Membrane</keyword>
<feature type="transmembrane region" description="Helical" evidence="6">
    <location>
        <begin position="108"/>
        <end position="132"/>
    </location>
</feature>
<organism evidence="7 8">
    <name type="scientific">Anaerobaca lacustris</name>
    <dbReference type="NCBI Taxonomy" id="3044600"/>
    <lineage>
        <taxon>Bacteria</taxon>
        <taxon>Pseudomonadati</taxon>
        <taxon>Planctomycetota</taxon>
        <taxon>Phycisphaerae</taxon>
        <taxon>Sedimentisphaerales</taxon>
        <taxon>Anaerobacaceae</taxon>
        <taxon>Anaerobaca</taxon>
    </lineage>
</organism>
<evidence type="ECO:0000256" key="1">
    <source>
        <dbReference type="ARBA" id="ARBA00004651"/>
    </source>
</evidence>
<evidence type="ECO:0000256" key="4">
    <source>
        <dbReference type="ARBA" id="ARBA00022989"/>
    </source>
</evidence>
<comment type="caution">
    <text evidence="7">The sequence shown here is derived from an EMBL/GenBank/DDBJ whole genome shotgun (WGS) entry which is preliminary data.</text>
</comment>
<keyword evidence="3 6" id="KW-0812">Transmembrane</keyword>
<keyword evidence="2" id="KW-1003">Cell membrane</keyword>
<dbReference type="PANTHER" id="PTHR30250">
    <property type="entry name" value="PST FAMILY PREDICTED COLANIC ACID TRANSPORTER"/>
    <property type="match status" value="1"/>
</dbReference>
<feature type="transmembrane region" description="Helical" evidence="6">
    <location>
        <begin position="363"/>
        <end position="388"/>
    </location>
</feature>
<dbReference type="GO" id="GO:0005886">
    <property type="term" value="C:plasma membrane"/>
    <property type="evidence" value="ECO:0007669"/>
    <property type="project" value="UniProtKB-SubCell"/>
</dbReference>
<dbReference type="RefSeq" id="WP_349243585.1">
    <property type="nucleotide sequence ID" value="NZ_JASCXX010000003.1"/>
</dbReference>
<dbReference type="AlphaFoldDB" id="A0AAW6TR57"/>
<reference evidence="7" key="1">
    <citation type="submission" date="2023-05" db="EMBL/GenBank/DDBJ databases">
        <title>Anaerotaeda fermentans gen. nov., sp. nov., a novel anaerobic planctomycete of the new family within the order Sedimentisphaerales isolated from Taman Peninsula, Russia.</title>
        <authorList>
            <person name="Khomyakova M.A."/>
            <person name="Merkel A.Y."/>
            <person name="Slobodkin A.I."/>
        </authorList>
    </citation>
    <scope>NUCLEOTIDE SEQUENCE</scope>
    <source>
        <strain evidence="7">M17dextr</strain>
    </source>
</reference>
<feature type="transmembrane region" description="Helical" evidence="6">
    <location>
        <begin position="144"/>
        <end position="167"/>
    </location>
</feature>
<feature type="transmembrane region" description="Helical" evidence="6">
    <location>
        <begin position="423"/>
        <end position="441"/>
    </location>
</feature>
<comment type="subcellular location">
    <subcellularLocation>
        <location evidence="1">Cell membrane</location>
        <topology evidence="1">Multi-pass membrane protein</topology>
    </subcellularLocation>
</comment>
<dbReference type="InterPro" id="IPR050833">
    <property type="entry name" value="Poly_Biosynth_Transport"/>
</dbReference>
<evidence type="ECO:0000256" key="2">
    <source>
        <dbReference type="ARBA" id="ARBA00022475"/>
    </source>
</evidence>